<dbReference type="PROSITE" id="PS51257">
    <property type="entry name" value="PROKAR_LIPOPROTEIN"/>
    <property type="match status" value="1"/>
</dbReference>
<evidence type="ECO:0000259" key="5">
    <source>
        <dbReference type="Pfam" id="PF25989"/>
    </source>
</evidence>
<sequence>MRRSRLVSAFALATFMIAALVGCGKAPPQLPPPEPPTVAVVKPRTVPMSPTKEFTGRLATKDPVKVIPQVSGRLVAREFSDNDPVIGGKTVLFRIDPVLFQADVASARADIAKANADVANWTAQRIRDKAEFERVKRTVETGNGAQTDLDKADANLKIADAQIKVSEAARQSAEASLVKAQENLSYCTIYAPTTGRVGQAMVTPGAIMEAYKTEMVSVYPVAEVYAFWEVDELTSLWYRDQINAGRIANPRDKATPLKVCIRLKNEKDFNPNDESRNSEVNYADLEIARGTGTKTLRATFKNPEKKGADGKALLPPLTAGDSVRVRVSAGSPQPVLTVPEAVVFSQQRKQYVYVVADGKAELREVEPGAAIDGLVEVNRRTSPSEKTGLDESDTVIADNLLRVRPGIPVTVK</sequence>
<feature type="coiled-coil region" evidence="2">
    <location>
        <begin position="151"/>
        <end position="183"/>
    </location>
</feature>
<dbReference type="InterPro" id="IPR058625">
    <property type="entry name" value="MdtA-like_BSH"/>
</dbReference>
<evidence type="ECO:0000313" key="6">
    <source>
        <dbReference type="EMBL" id="QJW99858.1"/>
    </source>
</evidence>
<dbReference type="GO" id="GO:0005886">
    <property type="term" value="C:plasma membrane"/>
    <property type="evidence" value="ECO:0007669"/>
    <property type="project" value="TreeGrafter"/>
</dbReference>
<dbReference type="KEGG" id="ftj:FTUN_7481"/>
<dbReference type="EMBL" id="CP053452">
    <property type="protein sequence ID" value="QJW99858.1"/>
    <property type="molecule type" value="Genomic_DNA"/>
</dbReference>
<keyword evidence="3" id="KW-0732">Signal</keyword>
<evidence type="ECO:0000256" key="3">
    <source>
        <dbReference type="SAM" id="SignalP"/>
    </source>
</evidence>
<feature type="signal peptide" evidence="3">
    <location>
        <begin position="1"/>
        <end position="26"/>
    </location>
</feature>
<dbReference type="Gene3D" id="1.10.287.470">
    <property type="entry name" value="Helix hairpin bin"/>
    <property type="match status" value="1"/>
</dbReference>
<dbReference type="NCBIfam" id="TIGR01730">
    <property type="entry name" value="RND_mfp"/>
    <property type="match status" value="1"/>
</dbReference>
<dbReference type="PANTHER" id="PTHR30158">
    <property type="entry name" value="ACRA/E-RELATED COMPONENT OF DRUG EFFLUX TRANSPORTER"/>
    <property type="match status" value="1"/>
</dbReference>
<dbReference type="InterPro" id="IPR006143">
    <property type="entry name" value="RND_pump_MFP"/>
</dbReference>
<dbReference type="SUPFAM" id="SSF111369">
    <property type="entry name" value="HlyD-like secretion proteins"/>
    <property type="match status" value="1"/>
</dbReference>
<dbReference type="Gene3D" id="2.40.30.170">
    <property type="match status" value="1"/>
</dbReference>
<evidence type="ECO:0000259" key="4">
    <source>
        <dbReference type="Pfam" id="PF25917"/>
    </source>
</evidence>
<reference evidence="7" key="1">
    <citation type="submission" date="2020-05" db="EMBL/GenBank/DDBJ databases">
        <title>Frigoriglobus tundricola gen. nov., sp. nov., a psychrotolerant cellulolytic planctomycete of the family Gemmataceae with two divergent copies of 16S rRNA gene.</title>
        <authorList>
            <person name="Kulichevskaya I.S."/>
            <person name="Ivanova A.A."/>
            <person name="Naumoff D.G."/>
            <person name="Beletsky A.V."/>
            <person name="Rijpstra W.I.C."/>
            <person name="Sinninghe Damste J.S."/>
            <person name="Mardanov A.V."/>
            <person name="Ravin N.V."/>
            <person name="Dedysh S.N."/>
        </authorList>
    </citation>
    <scope>NUCLEOTIDE SEQUENCE [LARGE SCALE GENOMIC DNA]</scope>
    <source>
        <strain evidence="7">PL17</strain>
    </source>
</reference>
<dbReference type="AlphaFoldDB" id="A0A6M5Z112"/>
<comment type="similarity">
    <text evidence="1">Belongs to the membrane fusion protein (MFP) (TC 8.A.1) family.</text>
</comment>
<dbReference type="InterPro" id="IPR058637">
    <property type="entry name" value="YknX-like_C"/>
</dbReference>
<evidence type="ECO:0000256" key="2">
    <source>
        <dbReference type="SAM" id="Coils"/>
    </source>
</evidence>
<dbReference type="GO" id="GO:0046677">
    <property type="term" value="P:response to antibiotic"/>
    <property type="evidence" value="ECO:0007669"/>
    <property type="project" value="TreeGrafter"/>
</dbReference>
<evidence type="ECO:0008006" key="8">
    <source>
        <dbReference type="Google" id="ProtNLM"/>
    </source>
</evidence>
<dbReference type="GO" id="GO:0022857">
    <property type="term" value="F:transmembrane transporter activity"/>
    <property type="evidence" value="ECO:0007669"/>
    <property type="project" value="InterPro"/>
</dbReference>
<keyword evidence="2" id="KW-0175">Coiled coil</keyword>
<feature type="domain" description="Multidrug resistance protein MdtA-like barrel-sandwich hybrid" evidence="4">
    <location>
        <begin position="64"/>
        <end position="215"/>
    </location>
</feature>
<accession>A0A6M5Z112</accession>
<name>A0A6M5Z112_9BACT</name>
<evidence type="ECO:0000313" key="7">
    <source>
        <dbReference type="Proteomes" id="UP000503447"/>
    </source>
</evidence>
<dbReference type="Gene3D" id="2.40.50.100">
    <property type="match status" value="1"/>
</dbReference>
<keyword evidence="7" id="KW-1185">Reference proteome</keyword>
<organism evidence="6 7">
    <name type="scientific">Frigoriglobus tundricola</name>
    <dbReference type="NCBI Taxonomy" id="2774151"/>
    <lineage>
        <taxon>Bacteria</taxon>
        <taxon>Pseudomonadati</taxon>
        <taxon>Planctomycetota</taxon>
        <taxon>Planctomycetia</taxon>
        <taxon>Gemmatales</taxon>
        <taxon>Gemmataceae</taxon>
        <taxon>Frigoriglobus</taxon>
    </lineage>
</organism>
<feature type="domain" description="YknX-like C-terminal permuted SH3-like" evidence="5">
    <location>
        <begin position="335"/>
        <end position="411"/>
    </location>
</feature>
<proteinExistence type="inferred from homology"/>
<protein>
    <recommendedName>
        <fullName evidence="8">RND efflux pump membrane fusion protein barrel-sandwich domain-containing protein</fullName>
    </recommendedName>
</protein>
<evidence type="ECO:0000256" key="1">
    <source>
        <dbReference type="ARBA" id="ARBA00009477"/>
    </source>
</evidence>
<dbReference type="Gene3D" id="2.40.420.20">
    <property type="match status" value="1"/>
</dbReference>
<dbReference type="RefSeq" id="WP_171474746.1">
    <property type="nucleotide sequence ID" value="NZ_CP053452.2"/>
</dbReference>
<dbReference type="Pfam" id="PF25989">
    <property type="entry name" value="YknX_C"/>
    <property type="match status" value="1"/>
</dbReference>
<feature type="chain" id="PRO_5026944167" description="RND efflux pump membrane fusion protein barrel-sandwich domain-containing protein" evidence="3">
    <location>
        <begin position="27"/>
        <end position="412"/>
    </location>
</feature>
<dbReference type="Pfam" id="PF25917">
    <property type="entry name" value="BSH_RND"/>
    <property type="match status" value="1"/>
</dbReference>
<dbReference type="Proteomes" id="UP000503447">
    <property type="component" value="Chromosome"/>
</dbReference>
<gene>
    <name evidence="6" type="ORF">FTUN_7481</name>
</gene>